<sequence length="280" mass="30737">LQVCDQSDTHAVVLLLLLVAQVAGDEGQLLGGLGARGLVEEVDVHLAGGLVLLHLAAPPAVAERRRVRLPALLEVVEVGHRHGHARARQLPPLRRRHGQRVHQRVVDAVLAVADERPRRLVLAPPRRVRGLRAHGVLAPEVGVEEEDAGDGHAALKLPPVLPGAHRHVVRDVGAGAVAGEEQAGHVPAVPQPRLRPGPAVLGHPVQRLPRVVVRRRHRVLRREAVVHGHRHDARLRRDLVQVVVVLGRERRLDDERAAVEEHKNGQRAGKVLLPRTFRRR</sequence>
<protein>
    <submittedName>
        <fullName evidence="3">Os09g0462000 protein</fullName>
    </submittedName>
</protein>
<reference evidence="3 4" key="2">
    <citation type="journal article" date="2013" name="Plant Cell Physiol.">
        <title>Rice Annotation Project Database (RAP-DB): an integrative and interactive database for rice genomics.</title>
        <authorList>
            <person name="Sakai H."/>
            <person name="Lee S.S."/>
            <person name="Tanaka T."/>
            <person name="Numa H."/>
            <person name="Kim J."/>
            <person name="Kawahara Y."/>
            <person name="Wakimoto H."/>
            <person name="Yang C.C."/>
            <person name="Iwamoto M."/>
            <person name="Abe T."/>
            <person name="Yamada Y."/>
            <person name="Muto A."/>
            <person name="Inokuchi H."/>
            <person name="Ikemura T."/>
            <person name="Matsumoto T."/>
            <person name="Sasaki T."/>
            <person name="Itoh T."/>
        </authorList>
    </citation>
    <scope>NUCLEOTIDE SEQUENCE [LARGE SCALE GENOMIC DNA]</scope>
    <source>
        <strain evidence="4">cv. Nipponbare</strain>
    </source>
</reference>
<accession>A0A0P0XMU2</accession>
<dbReference type="eggNOG" id="ENOG502R4UG">
    <property type="taxonomic scope" value="Eukaryota"/>
</dbReference>
<evidence type="ECO:0000313" key="4">
    <source>
        <dbReference type="Proteomes" id="UP000059680"/>
    </source>
</evidence>
<feature type="chain" id="PRO_5006057170" evidence="2">
    <location>
        <begin position="25"/>
        <end position="280"/>
    </location>
</feature>
<dbReference type="AlphaFoldDB" id="A0A0P0XMU2"/>
<keyword evidence="2" id="KW-0732">Signal</keyword>
<reference evidence="3 4" key="3">
    <citation type="journal article" date="2013" name="Rice">
        <title>Improvement of the Oryza sativa Nipponbare reference genome using next generation sequence and optical map data.</title>
        <authorList>
            <person name="Kawahara Y."/>
            <person name="de la Bastide M."/>
            <person name="Hamilton J.P."/>
            <person name="Kanamori H."/>
            <person name="McCombie W.R."/>
            <person name="Ouyang S."/>
            <person name="Schwartz D.C."/>
            <person name="Tanaka T."/>
            <person name="Wu J."/>
            <person name="Zhou S."/>
            <person name="Childs K.L."/>
            <person name="Davidson R.M."/>
            <person name="Lin H."/>
            <person name="Quesada-Ocampo L."/>
            <person name="Vaillancourt B."/>
            <person name="Sakai H."/>
            <person name="Lee S.S."/>
            <person name="Kim J."/>
            <person name="Numa H."/>
            <person name="Itoh T."/>
            <person name="Buell C.R."/>
            <person name="Matsumoto T."/>
        </authorList>
    </citation>
    <scope>NUCLEOTIDE SEQUENCE [LARGE SCALE GENOMIC DNA]</scope>
    <source>
        <strain evidence="4">cv. Nipponbare</strain>
    </source>
</reference>
<dbReference type="Proteomes" id="UP000059680">
    <property type="component" value="Chromosome 9"/>
</dbReference>
<proteinExistence type="predicted"/>
<dbReference type="PaxDb" id="39947-A0A0P0XMU2"/>
<evidence type="ECO:0000313" key="3">
    <source>
        <dbReference type="EMBL" id="BAT08484.1"/>
    </source>
</evidence>
<evidence type="ECO:0000256" key="2">
    <source>
        <dbReference type="SAM" id="SignalP"/>
    </source>
</evidence>
<dbReference type="FunCoup" id="A0A0P0XMU2">
    <property type="interactions" value="24"/>
</dbReference>
<dbReference type="InParanoid" id="A0A0P0XMU2"/>
<dbReference type="EMBL" id="AP014965">
    <property type="protein sequence ID" value="BAT08484.1"/>
    <property type="molecule type" value="Genomic_DNA"/>
</dbReference>
<feature type="region of interest" description="Disordered" evidence="1">
    <location>
        <begin position="261"/>
        <end position="280"/>
    </location>
</feature>
<gene>
    <name evidence="3" type="ordered locus">Os09g0462000</name>
    <name evidence="3" type="ORF">OSNPB_090462000</name>
</gene>
<reference evidence="4" key="1">
    <citation type="journal article" date="2005" name="Nature">
        <title>The map-based sequence of the rice genome.</title>
        <authorList>
            <consortium name="International rice genome sequencing project (IRGSP)"/>
            <person name="Matsumoto T."/>
            <person name="Wu J."/>
            <person name="Kanamori H."/>
            <person name="Katayose Y."/>
            <person name="Fujisawa M."/>
            <person name="Namiki N."/>
            <person name="Mizuno H."/>
            <person name="Yamamoto K."/>
            <person name="Antonio B.A."/>
            <person name="Baba T."/>
            <person name="Sakata K."/>
            <person name="Nagamura Y."/>
            <person name="Aoki H."/>
            <person name="Arikawa K."/>
            <person name="Arita K."/>
            <person name="Bito T."/>
            <person name="Chiden Y."/>
            <person name="Fujitsuka N."/>
            <person name="Fukunaka R."/>
            <person name="Hamada M."/>
            <person name="Harada C."/>
            <person name="Hayashi A."/>
            <person name="Hijishita S."/>
            <person name="Honda M."/>
            <person name="Hosokawa S."/>
            <person name="Ichikawa Y."/>
            <person name="Idonuma A."/>
            <person name="Iijima M."/>
            <person name="Ikeda M."/>
            <person name="Ikeno M."/>
            <person name="Ito K."/>
            <person name="Ito S."/>
            <person name="Ito T."/>
            <person name="Ito Y."/>
            <person name="Ito Y."/>
            <person name="Iwabuchi A."/>
            <person name="Kamiya K."/>
            <person name="Karasawa W."/>
            <person name="Kurita K."/>
            <person name="Katagiri S."/>
            <person name="Kikuta A."/>
            <person name="Kobayashi H."/>
            <person name="Kobayashi N."/>
            <person name="Machita K."/>
            <person name="Maehara T."/>
            <person name="Masukawa M."/>
            <person name="Mizubayashi T."/>
            <person name="Mukai Y."/>
            <person name="Nagasaki H."/>
            <person name="Nagata Y."/>
            <person name="Naito S."/>
            <person name="Nakashima M."/>
            <person name="Nakama Y."/>
            <person name="Nakamichi Y."/>
            <person name="Nakamura M."/>
            <person name="Meguro A."/>
            <person name="Negishi M."/>
            <person name="Ohta I."/>
            <person name="Ohta T."/>
            <person name="Okamoto M."/>
            <person name="Ono N."/>
            <person name="Saji S."/>
            <person name="Sakaguchi M."/>
            <person name="Sakai K."/>
            <person name="Shibata M."/>
            <person name="Shimokawa T."/>
            <person name="Song J."/>
            <person name="Takazaki Y."/>
            <person name="Terasawa K."/>
            <person name="Tsugane M."/>
            <person name="Tsuji K."/>
            <person name="Ueda S."/>
            <person name="Waki K."/>
            <person name="Yamagata H."/>
            <person name="Yamamoto M."/>
            <person name="Yamamoto S."/>
            <person name="Yamane H."/>
            <person name="Yoshiki S."/>
            <person name="Yoshihara R."/>
            <person name="Yukawa K."/>
            <person name="Zhong H."/>
            <person name="Yano M."/>
            <person name="Yuan Q."/>
            <person name="Ouyang S."/>
            <person name="Liu J."/>
            <person name="Jones K.M."/>
            <person name="Gansberger K."/>
            <person name="Moffat K."/>
            <person name="Hill J."/>
            <person name="Bera J."/>
            <person name="Fadrosh D."/>
            <person name="Jin S."/>
            <person name="Johri S."/>
            <person name="Kim M."/>
            <person name="Overton L."/>
            <person name="Reardon M."/>
            <person name="Tsitrin T."/>
            <person name="Vuong H."/>
            <person name="Weaver B."/>
            <person name="Ciecko A."/>
            <person name="Tallon L."/>
            <person name="Jackson J."/>
            <person name="Pai G."/>
            <person name="Aken S.V."/>
            <person name="Utterback T."/>
            <person name="Reidmuller S."/>
            <person name="Feldblyum T."/>
            <person name="Hsiao J."/>
            <person name="Zismann V."/>
            <person name="Iobst S."/>
            <person name="de Vazeille A.R."/>
            <person name="Buell C.R."/>
            <person name="Ying K."/>
            <person name="Li Y."/>
            <person name="Lu T."/>
            <person name="Huang Y."/>
            <person name="Zhao Q."/>
            <person name="Feng Q."/>
            <person name="Zhang L."/>
            <person name="Zhu J."/>
            <person name="Weng Q."/>
            <person name="Mu J."/>
            <person name="Lu Y."/>
            <person name="Fan D."/>
            <person name="Liu Y."/>
            <person name="Guan J."/>
            <person name="Zhang Y."/>
            <person name="Yu S."/>
            <person name="Liu X."/>
            <person name="Zhang Y."/>
            <person name="Hong G."/>
            <person name="Han B."/>
            <person name="Choisne N."/>
            <person name="Demange N."/>
            <person name="Orjeda G."/>
            <person name="Samain S."/>
            <person name="Cattolico L."/>
            <person name="Pelletier E."/>
            <person name="Couloux A."/>
            <person name="Segurens B."/>
            <person name="Wincker P."/>
            <person name="D'Hont A."/>
            <person name="Scarpelli C."/>
            <person name="Weissenbach J."/>
            <person name="Salanoubat M."/>
            <person name="Quetier F."/>
            <person name="Yu Y."/>
            <person name="Kim H.R."/>
            <person name="Rambo T."/>
            <person name="Currie J."/>
            <person name="Collura K."/>
            <person name="Luo M."/>
            <person name="Yang T."/>
            <person name="Ammiraju J.S.S."/>
            <person name="Engler F."/>
            <person name="Soderlund C."/>
            <person name="Wing R.A."/>
            <person name="Palmer L.E."/>
            <person name="de la Bastide M."/>
            <person name="Spiegel L."/>
            <person name="Nascimento L."/>
            <person name="Zutavern T."/>
            <person name="O'Shaughnessy A."/>
            <person name="Dike S."/>
            <person name="Dedhia N."/>
            <person name="Preston R."/>
            <person name="Balija V."/>
            <person name="McCombie W.R."/>
            <person name="Chow T."/>
            <person name="Chen H."/>
            <person name="Chung M."/>
            <person name="Chen C."/>
            <person name="Shaw J."/>
            <person name="Wu H."/>
            <person name="Hsiao K."/>
            <person name="Chao Y."/>
            <person name="Chu M."/>
            <person name="Cheng C."/>
            <person name="Hour A."/>
            <person name="Lee P."/>
            <person name="Lin S."/>
            <person name="Lin Y."/>
            <person name="Liou J."/>
            <person name="Liu S."/>
            <person name="Hsing Y."/>
            <person name="Raghuvanshi S."/>
            <person name="Mohanty A."/>
            <person name="Bharti A.K."/>
            <person name="Gaur A."/>
            <person name="Gupta V."/>
            <person name="Kumar D."/>
            <person name="Ravi V."/>
            <person name="Vij S."/>
            <person name="Kapur A."/>
            <person name="Khurana P."/>
            <person name="Khurana P."/>
            <person name="Khurana J.P."/>
            <person name="Tyagi A.K."/>
            <person name="Gaikwad K."/>
            <person name="Singh A."/>
            <person name="Dalal V."/>
            <person name="Srivastava S."/>
            <person name="Dixit A."/>
            <person name="Pal A.K."/>
            <person name="Ghazi I.A."/>
            <person name="Yadav M."/>
            <person name="Pandit A."/>
            <person name="Bhargava A."/>
            <person name="Sureshbabu K."/>
            <person name="Batra K."/>
            <person name="Sharma T.R."/>
            <person name="Mohapatra T."/>
            <person name="Singh N.K."/>
            <person name="Messing J."/>
            <person name="Nelson A.B."/>
            <person name="Fuks G."/>
            <person name="Kavchok S."/>
            <person name="Keizer G."/>
            <person name="Linton E."/>
            <person name="Llaca V."/>
            <person name="Song R."/>
            <person name="Tanyolac B."/>
            <person name="Young S."/>
            <person name="Ho-Il K."/>
            <person name="Hahn J.H."/>
            <person name="Sangsakoo G."/>
            <person name="Vanavichit A."/>
            <person name="de Mattos Luiz.A.T."/>
            <person name="Zimmer P.D."/>
            <person name="Malone G."/>
            <person name="Dellagostin O."/>
            <person name="de Oliveira A.C."/>
            <person name="Bevan M."/>
            <person name="Bancroft I."/>
            <person name="Minx P."/>
            <person name="Cordum H."/>
            <person name="Wilson R."/>
            <person name="Cheng Z."/>
            <person name="Jin W."/>
            <person name="Jiang J."/>
            <person name="Leong S.A."/>
            <person name="Iwama H."/>
            <person name="Gojobori T."/>
            <person name="Itoh T."/>
            <person name="Niimura Y."/>
            <person name="Fujii Y."/>
            <person name="Habara T."/>
            <person name="Sakai H."/>
            <person name="Sato Y."/>
            <person name="Wilson G."/>
            <person name="Kumar K."/>
            <person name="McCouch S."/>
            <person name="Juretic N."/>
            <person name="Hoen D."/>
            <person name="Wright S."/>
            <person name="Bruskiewich R."/>
            <person name="Bureau T."/>
            <person name="Miyao A."/>
            <person name="Hirochika H."/>
            <person name="Nishikawa T."/>
            <person name="Kadowaki K."/>
            <person name="Sugiura M."/>
            <person name="Burr B."/>
            <person name="Sasaki T."/>
        </authorList>
    </citation>
    <scope>NUCLEOTIDE SEQUENCE [LARGE SCALE GENOMIC DNA]</scope>
    <source>
        <strain evidence="4">cv. Nipponbare</strain>
    </source>
</reference>
<keyword evidence="4" id="KW-1185">Reference proteome</keyword>
<feature type="signal peptide" evidence="2">
    <location>
        <begin position="1"/>
        <end position="24"/>
    </location>
</feature>
<name>A0A0P0XMU2_ORYSJ</name>
<feature type="non-terminal residue" evidence="3">
    <location>
        <position position="1"/>
    </location>
</feature>
<feature type="region of interest" description="Disordered" evidence="1">
    <location>
        <begin position="181"/>
        <end position="201"/>
    </location>
</feature>
<organism evidence="3 4">
    <name type="scientific">Oryza sativa subsp. japonica</name>
    <name type="common">Rice</name>
    <dbReference type="NCBI Taxonomy" id="39947"/>
    <lineage>
        <taxon>Eukaryota</taxon>
        <taxon>Viridiplantae</taxon>
        <taxon>Streptophyta</taxon>
        <taxon>Embryophyta</taxon>
        <taxon>Tracheophyta</taxon>
        <taxon>Spermatophyta</taxon>
        <taxon>Magnoliopsida</taxon>
        <taxon>Liliopsida</taxon>
        <taxon>Poales</taxon>
        <taxon>Poaceae</taxon>
        <taxon>BOP clade</taxon>
        <taxon>Oryzoideae</taxon>
        <taxon>Oryzeae</taxon>
        <taxon>Oryzinae</taxon>
        <taxon>Oryza</taxon>
        <taxon>Oryza sativa</taxon>
    </lineage>
</organism>
<evidence type="ECO:0000256" key="1">
    <source>
        <dbReference type="SAM" id="MobiDB-lite"/>
    </source>
</evidence>